<dbReference type="SUPFAM" id="SSF46785">
    <property type="entry name" value="Winged helix' DNA-binding domain"/>
    <property type="match status" value="1"/>
</dbReference>
<evidence type="ECO:0000313" key="2">
    <source>
        <dbReference type="Proteomes" id="UP000185739"/>
    </source>
</evidence>
<dbReference type="InterPro" id="IPR036390">
    <property type="entry name" value="WH_DNA-bd_sf"/>
</dbReference>
<dbReference type="PRINTS" id="PR00033">
    <property type="entry name" value="HTHASNC"/>
</dbReference>
<proteinExistence type="predicted"/>
<dbReference type="STRING" id="96773.Tchl_0073"/>
<dbReference type="Pfam" id="PF13412">
    <property type="entry name" value="HTH_24"/>
    <property type="match status" value="1"/>
</dbReference>
<dbReference type="InterPro" id="IPR019887">
    <property type="entry name" value="Tscrpt_reg_AsnC/Lrp_C"/>
</dbReference>
<dbReference type="GO" id="GO:0043200">
    <property type="term" value="P:response to amino acid"/>
    <property type="evidence" value="ECO:0007669"/>
    <property type="project" value="TreeGrafter"/>
</dbReference>
<gene>
    <name evidence="1" type="ORF">Tchl_0073</name>
</gene>
<dbReference type="EMBL" id="CP018839">
    <property type="protein sequence ID" value="APR02949.1"/>
    <property type="molecule type" value="Genomic_DNA"/>
</dbReference>
<dbReference type="PANTHER" id="PTHR30154:SF34">
    <property type="entry name" value="TRANSCRIPTIONAL REGULATOR AZLB"/>
    <property type="match status" value="1"/>
</dbReference>
<dbReference type="AlphaFoldDB" id="A0A1H5WW19"/>
<dbReference type="InterPro" id="IPR036388">
    <property type="entry name" value="WH-like_DNA-bd_sf"/>
</dbReference>
<evidence type="ECO:0000313" key="1">
    <source>
        <dbReference type="EMBL" id="APR02949.1"/>
    </source>
</evidence>
<name>A0A1H5WW19_9RHOO</name>
<dbReference type="KEGG" id="tcl:Tchl_0073"/>
<dbReference type="GO" id="GO:0043565">
    <property type="term" value="F:sequence-specific DNA binding"/>
    <property type="evidence" value="ECO:0007669"/>
    <property type="project" value="InterPro"/>
</dbReference>
<dbReference type="PROSITE" id="PS50956">
    <property type="entry name" value="HTH_ASNC_2"/>
    <property type="match status" value="1"/>
</dbReference>
<dbReference type="PANTHER" id="PTHR30154">
    <property type="entry name" value="LEUCINE-RESPONSIVE REGULATORY PROTEIN"/>
    <property type="match status" value="1"/>
</dbReference>
<protein>
    <submittedName>
        <fullName evidence="1">Transcriptional regulator, AsnC family</fullName>
    </submittedName>
</protein>
<dbReference type="Pfam" id="PF01037">
    <property type="entry name" value="AsnC_trans_reg"/>
    <property type="match status" value="1"/>
</dbReference>
<dbReference type="InterPro" id="IPR019888">
    <property type="entry name" value="Tscrpt_reg_AsnC-like"/>
</dbReference>
<reference evidence="1 2" key="1">
    <citation type="submission" date="2016-12" db="EMBL/GenBank/DDBJ databases">
        <title>Complete genome sequence of Thauera chlorobenzoica, a Betaproteobacterium degrading haloaromatics anaerobically to CO2 and halides.</title>
        <authorList>
            <person name="Goris T."/>
            <person name="Mergelsberg M."/>
            <person name="Boll M."/>
        </authorList>
    </citation>
    <scope>NUCLEOTIDE SEQUENCE [LARGE SCALE GENOMIC DNA]</scope>
    <source>
        <strain evidence="1 2">3CB1</strain>
    </source>
</reference>
<accession>A0A1H5WW19</accession>
<keyword evidence="2" id="KW-1185">Reference proteome</keyword>
<dbReference type="Gene3D" id="1.10.10.10">
    <property type="entry name" value="Winged helix-like DNA-binding domain superfamily/Winged helix DNA-binding domain"/>
    <property type="match status" value="1"/>
</dbReference>
<organism evidence="1 2">
    <name type="scientific">Thauera chlorobenzoica</name>
    <dbReference type="NCBI Taxonomy" id="96773"/>
    <lineage>
        <taxon>Bacteria</taxon>
        <taxon>Pseudomonadati</taxon>
        <taxon>Pseudomonadota</taxon>
        <taxon>Betaproteobacteria</taxon>
        <taxon>Rhodocyclales</taxon>
        <taxon>Zoogloeaceae</taxon>
        <taxon>Thauera</taxon>
    </lineage>
</organism>
<dbReference type="GO" id="GO:0005829">
    <property type="term" value="C:cytosol"/>
    <property type="evidence" value="ECO:0007669"/>
    <property type="project" value="TreeGrafter"/>
</dbReference>
<dbReference type="InterPro" id="IPR011008">
    <property type="entry name" value="Dimeric_a/b-barrel"/>
</dbReference>
<dbReference type="SMART" id="SM00344">
    <property type="entry name" value="HTH_ASNC"/>
    <property type="match status" value="1"/>
</dbReference>
<sequence>MMNAITVDRHDLALLDALQRSGDATNAVLGERVHLSASQVSRRLQRLQDAGLIAGYAALLDPAALGLGVTAFAHVTLERHGAQRPDAFESGVAALPEVLECFSVSGSADYVLRIVAPDLAAFSELMMKRLLRLPGVANIKTDIALHKIKQTHVLPLEHIARPPRPASRLRYAGG</sequence>
<dbReference type="Proteomes" id="UP000185739">
    <property type="component" value="Chromosome"/>
</dbReference>
<dbReference type="InterPro" id="IPR000485">
    <property type="entry name" value="AsnC-type_HTH_dom"/>
</dbReference>
<dbReference type="Gene3D" id="3.30.70.920">
    <property type="match status" value="1"/>
</dbReference>
<dbReference type="SUPFAM" id="SSF54909">
    <property type="entry name" value="Dimeric alpha+beta barrel"/>
    <property type="match status" value="1"/>
</dbReference>